<dbReference type="Proteomes" id="UP000092213">
    <property type="component" value="Chromosome"/>
</dbReference>
<evidence type="ECO:0000256" key="3">
    <source>
        <dbReference type="ARBA" id="ARBA00009868"/>
    </source>
</evidence>
<dbReference type="Gene3D" id="1.20.58.360">
    <property type="entry name" value="Shigella T3SS effector IpaH defines"/>
    <property type="match status" value="1"/>
</dbReference>
<dbReference type="PROSITE" id="PS52053">
    <property type="entry name" value="NEL"/>
    <property type="match status" value="1"/>
</dbReference>
<dbReference type="InterPro" id="IPR032675">
    <property type="entry name" value="LRR_dom_sf"/>
</dbReference>
<accession>A0A193G0U1</accession>
<evidence type="ECO:0000256" key="6">
    <source>
        <dbReference type="ARBA" id="ARBA00022679"/>
    </source>
</evidence>
<name>A0A193G0U1_9BORD</name>
<keyword evidence="7" id="KW-0677">Repeat</keyword>
<organism evidence="13 14">
    <name type="scientific">Bordetella bronchialis</name>
    <dbReference type="NCBI Taxonomy" id="463025"/>
    <lineage>
        <taxon>Bacteria</taxon>
        <taxon>Pseudomonadati</taxon>
        <taxon>Pseudomonadota</taxon>
        <taxon>Betaproteobacteria</taxon>
        <taxon>Burkholderiales</taxon>
        <taxon>Alcaligenaceae</taxon>
        <taxon>Bordetella</taxon>
    </lineage>
</organism>
<feature type="active site" description="Glycyl thioester intermediate" evidence="11">
    <location>
        <position position="1393"/>
    </location>
</feature>
<evidence type="ECO:0000259" key="12">
    <source>
        <dbReference type="PROSITE" id="PS52053"/>
    </source>
</evidence>
<sequence>MADEATNTDMAGDAGAAAVEVGGAIASALARVGASAGGTKPPASDLQLADAWKLLPLWLTHGPRLPGPGDIAEPDAIARDGRRRMAYRTGVLAARELGLDTRRHGTDELLALGQETIADHVMAGSASQVLVALARLEGRIDDAAWASRDPDRIAGQVDAFLRTEFKDEIDLYEALDGLVAEPPPSGRRELADALLRAQDIDPDALLDTGYRAAIGDVSASSPPLVLDRKAGEVYFQADKLDAPILRRMKTRAGGTPDDAHIARVLAALPASLDAEFGRRFDGHRERMSTLLAQWLAVRLGMHARQAAIDLSATTVTVSRASLRRLARAATSLIGRGTVYRDVGDKLPSRGFLVTLAGKHRCFIAGDTGALYVVPPETSLAAWLERERRLVFGDAAADARPGGADGQGDFVVDVENVASGPWDGMREWLSRAFGAEIERGREGLRGHTYAEGAVDTLLDLIPFRAMVVALRKGDVPSAIVMGGLDVLSLVPLVGAGVRLGGAAARAAAPWLGMGLRLGGRLAARTAGGLRQLGAGIPLLRGQVRAALATSAVHGWGRLRPLDLARVAQALRASAPRLAGILDGIAARARGTFVADGVWRLERGIGAATGSGMSGMNRMKGAGAMGRGASAAADAADAIGPAPRVMARNPQGGRLALLAYGEGGAAYTQVDNAGRRVGALLVADSGGWLHRTLPLATLERYRVATPAVLRALDGRRPGADGTVALDGRHYARLGPDYVEVRRDLAASTGARRIWRAAAPPDVVPDMVAYRLVYDPLQGLWRHTPAPGLAGGYRPAGGRAVPVASLPDVRITPDAARLARFRDALTANMRGATPVQVQAVRALVDLIASNPRGKAILNAMTAHYELLGQVPEIVLRESGHAAHPRPSLVHPVSGTAWNLDLDMLGRGTTGDAVQEFAAVYNNMTGVLQERDPFEALAIQPGPPLDPRLEQAWAAWISQGSVGVSRAAATQRRRAPGIIARQAAVSHLRTQLREMRCYGGLDRASLQSLLRHPGSRTAMKIDLSGRALDSVPPLPRDTRVLLVSNNPIQDWSHLPGGLTVLHAERTRMRTLPANLPASLVYLNVSNNMLRGTAMVLPPRLERLEMARNGLTRLPALPATLKELIVSENFLAALSPGLPGGLEMLNVNGNVLTRLPEHLPGALKVLLARGNRLAGLPHALSEGLEEADLSFNSLETLPALPGSLRILDARSNRLGRLPEDLPAALQVLVVSNNRLSRLPDNLPGQLVFLGLQDNAITELPPFIAALTRCWIFLDGNPLRAGAIPAIPAGVPGPRFSYGAFPHGAPSGELTLDQAVRPWLTRAFQDAQVRWDAIALVPAMRGRAAEFIRFLARLRNTVSARDPGFRAQVQAWLADLSRPERRPLLEETLALCAGATETCDDRITLAWNDLQALHRNDDIRLGLYDDRVAEVVDIARQMFRIHVLTEIARRKERVLLALARTHGGRSVDSLEVYLSHMVHLRDALQLTFVAPRMQFHDALAVDEEHLAEAREIVRSREREEFDKFLVLDYAPWQTLLKRKNPQAYAQAQAAADEAVRDRFDEELGKELDRLQLPADPAVLDDARKDLGPGIVRALRYAAMEPLTRALLQAATPVPVTSD</sequence>
<evidence type="ECO:0000256" key="5">
    <source>
        <dbReference type="ARBA" id="ARBA00022614"/>
    </source>
</evidence>
<reference evidence="13 14" key="1">
    <citation type="submission" date="2016-06" db="EMBL/GenBank/DDBJ databases">
        <title>Complete genome sequences of Bordetella bronchialis and Bordetella flabilis.</title>
        <authorList>
            <person name="LiPuma J.J."/>
            <person name="Spilker T."/>
        </authorList>
    </citation>
    <scope>NUCLEOTIDE SEQUENCE [LARGE SCALE GENOMIC DNA]</scope>
    <source>
        <strain evidence="13 14">AU17976</strain>
    </source>
</reference>
<dbReference type="GO" id="GO:0016567">
    <property type="term" value="P:protein ubiquitination"/>
    <property type="evidence" value="ECO:0007669"/>
    <property type="project" value="InterPro"/>
</dbReference>
<evidence type="ECO:0000313" key="14">
    <source>
        <dbReference type="Proteomes" id="UP000092213"/>
    </source>
</evidence>
<keyword evidence="9 11" id="KW-0832">Ubl conjugation</keyword>
<dbReference type="SUPFAM" id="SSF52058">
    <property type="entry name" value="L domain-like"/>
    <property type="match status" value="1"/>
</dbReference>
<dbReference type="PANTHER" id="PTHR47114:SF2">
    <property type="entry name" value="OLIGODENDROCYTE-MYELIN GLYCOPROTEIN"/>
    <property type="match status" value="1"/>
</dbReference>
<dbReference type="SMART" id="SM00364">
    <property type="entry name" value="LRR_BAC"/>
    <property type="match status" value="10"/>
</dbReference>
<keyword evidence="4 11" id="KW-0964">Secreted</keyword>
<evidence type="ECO:0000256" key="8">
    <source>
        <dbReference type="ARBA" id="ARBA00022786"/>
    </source>
</evidence>
<dbReference type="InterPro" id="IPR029487">
    <property type="entry name" value="NEL_dom"/>
</dbReference>
<dbReference type="Pfam" id="PF14496">
    <property type="entry name" value="NEL"/>
    <property type="match status" value="1"/>
</dbReference>
<keyword evidence="5" id="KW-0433">Leucine-rich repeat</keyword>
<evidence type="ECO:0000256" key="11">
    <source>
        <dbReference type="PROSITE-ProRule" id="PRU01398"/>
    </source>
</evidence>
<evidence type="ECO:0000256" key="2">
    <source>
        <dbReference type="ARBA" id="ARBA00004613"/>
    </source>
</evidence>
<evidence type="ECO:0000256" key="1">
    <source>
        <dbReference type="ARBA" id="ARBA00004192"/>
    </source>
</evidence>
<keyword evidence="6 11" id="KW-0808">Transferase</keyword>
<dbReference type="GO" id="GO:0004842">
    <property type="term" value="F:ubiquitin-protein transferase activity"/>
    <property type="evidence" value="ECO:0007669"/>
    <property type="project" value="UniProtKB-UniRule"/>
</dbReference>
<evidence type="ECO:0000256" key="4">
    <source>
        <dbReference type="ARBA" id="ARBA00022525"/>
    </source>
</evidence>
<protein>
    <recommendedName>
        <fullName evidence="12">NEL domain-containing protein</fullName>
    </recommendedName>
</protein>
<comment type="PTM">
    <text evidence="11">Ubiquitinated in the presence of host E1 ubiquitin-activating enzyme, E2 ubiquitin-conjugating enzyme and ubiquitin.</text>
</comment>
<dbReference type="Gene3D" id="3.80.10.10">
    <property type="entry name" value="Ribonuclease Inhibitor"/>
    <property type="match status" value="1"/>
</dbReference>
<proteinExistence type="inferred from homology"/>
<comment type="similarity">
    <text evidence="3 11">Belongs to the LRR-containing bacterial E3 ligase family.</text>
</comment>
<dbReference type="PANTHER" id="PTHR47114">
    <property type="match status" value="1"/>
</dbReference>
<comment type="subcellular location">
    <subcellularLocation>
        <location evidence="1">Host cytoplasm</location>
    </subcellularLocation>
    <subcellularLocation>
        <location evidence="2">Secreted</location>
    </subcellularLocation>
</comment>
<evidence type="ECO:0000256" key="10">
    <source>
        <dbReference type="ARBA" id="ARBA00023200"/>
    </source>
</evidence>
<keyword evidence="10 11" id="KW-1035">Host cytoplasm</keyword>
<dbReference type="GO" id="GO:0005576">
    <property type="term" value="C:extracellular region"/>
    <property type="evidence" value="ECO:0007669"/>
    <property type="project" value="UniProtKB-SubCell"/>
</dbReference>
<dbReference type="InterPro" id="IPR051071">
    <property type="entry name" value="LRR-bact_E3_ubiq_ligases"/>
</dbReference>
<evidence type="ECO:0000256" key="7">
    <source>
        <dbReference type="ARBA" id="ARBA00022737"/>
    </source>
</evidence>
<dbReference type="EMBL" id="CP016171">
    <property type="protein sequence ID" value="ANN73071.1"/>
    <property type="molecule type" value="Genomic_DNA"/>
</dbReference>
<evidence type="ECO:0000256" key="9">
    <source>
        <dbReference type="ARBA" id="ARBA00022843"/>
    </source>
</evidence>
<evidence type="ECO:0000313" key="13">
    <source>
        <dbReference type="EMBL" id="ANN73071.1"/>
    </source>
</evidence>
<dbReference type="Gene3D" id="1.20.1270.130">
    <property type="entry name" value="Shigella T3SS effector IpaH domain"/>
    <property type="match status" value="1"/>
</dbReference>
<keyword evidence="8 11" id="KW-0833">Ubl conjugation pathway</keyword>
<dbReference type="STRING" id="463025.BAU08_18490"/>
<dbReference type="GO" id="GO:0030430">
    <property type="term" value="C:host cell cytoplasm"/>
    <property type="evidence" value="ECO:0007669"/>
    <property type="project" value="UniProtKB-SubCell"/>
</dbReference>
<gene>
    <name evidence="13" type="ORF">BAU08_18490</name>
</gene>
<feature type="domain" description="NEL" evidence="12">
    <location>
        <begin position="1305"/>
        <end position="1612"/>
    </location>
</feature>